<comment type="caution">
    <text evidence="2">The sequence shown here is derived from an EMBL/GenBank/DDBJ whole genome shotgun (WGS) entry which is preliminary data.</text>
</comment>
<feature type="transmembrane region" description="Helical" evidence="1">
    <location>
        <begin position="12"/>
        <end position="30"/>
    </location>
</feature>
<evidence type="ECO:0000256" key="1">
    <source>
        <dbReference type="SAM" id="Phobius"/>
    </source>
</evidence>
<reference evidence="2 3" key="1">
    <citation type="journal article" date="2024" name="IMA Fungus">
        <title>IMA Genome - F19 : A genome assembly and annotation guide to empower mycologists, including annotated draft genome sequences of Ceratocystis pirilliformis, Diaporthe australafricana, Fusarium ophioides, Paecilomyces lecythidis, and Sporothrix stenoceras.</title>
        <authorList>
            <person name="Aylward J."/>
            <person name="Wilson A.M."/>
            <person name="Visagie C.M."/>
            <person name="Spraker J."/>
            <person name="Barnes I."/>
            <person name="Buitendag C."/>
            <person name="Ceriani C."/>
            <person name="Del Mar Angel L."/>
            <person name="du Plessis D."/>
            <person name="Fuchs T."/>
            <person name="Gasser K."/>
            <person name="Kramer D."/>
            <person name="Li W."/>
            <person name="Munsamy K."/>
            <person name="Piso A."/>
            <person name="Price J.L."/>
            <person name="Sonnekus B."/>
            <person name="Thomas C."/>
            <person name="van der Nest A."/>
            <person name="van Dijk A."/>
            <person name="van Heerden A."/>
            <person name="van Vuuren N."/>
            <person name="Yilmaz N."/>
            <person name="Duong T.A."/>
            <person name="van der Merwe N.A."/>
            <person name="Wingfield M.J."/>
            <person name="Wingfield B.D."/>
        </authorList>
    </citation>
    <scope>NUCLEOTIDE SEQUENCE [LARGE SCALE GENOMIC DNA]</scope>
    <source>
        <strain evidence="2 3">CMW 18300</strain>
    </source>
</reference>
<keyword evidence="1" id="KW-0812">Transmembrane</keyword>
<name>A0ABR3W5J5_9PEZI</name>
<evidence type="ECO:0000313" key="2">
    <source>
        <dbReference type="EMBL" id="KAL1853620.1"/>
    </source>
</evidence>
<sequence length="132" mass="14217">MAGNLLARRPLIILISAILIAFFFVLHSSFRLTSLPNPSAYFAGDSALCSINDIQNSTLGFGKIFVVGLPSRTDRRDGMILGAALSDIDIQFIDGVPGQDVPDKAVPMSPDHGRLQDPSIGSWRAHINAVQE</sequence>
<gene>
    <name evidence="2" type="ORF">Daus18300_011743</name>
</gene>
<dbReference type="Proteomes" id="UP001583177">
    <property type="component" value="Unassembled WGS sequence"/>
</dbReference>
<dbReference type="EMBL" id="JAWRVE010000147">
    <property type="protein sequence ID" value="KAL1853620.1"/>
    <property type="molecule type" value="Genomic_DNA"/>
</dbReference>
<keyword evidence="1" id="KW-1133">Transmembrane helix</keyword>
<accession>A0ABR3W5J5</accession>
<keyword evidence="3" id="KW-1185">Reference proteome</keyword>
<keyword evidence="1" id="KW-0472">Membrane</keyword>
<organism evidence="2 3">
    <name type="scientific">Diaporthe australafricana</name>
    <dbReference type="NCBI Taxonomy" id="127596"/>
    <lineage>
        <taxon>Eukaryota</taxon>
        <taxon>Fungi</taxon>
        <taxon>Dikarya</taxon>
        <taxon>Ascomycota</taxon>
        <taxon>Pezizomycotina</taxon>
        <taxon>Sordariomycetes</taxon>
        <taxon>Sordariomycetidae</taxon>
        <taxon>Diaporthales</taxon>
        <taxon>Diaporthaceae</taxon>
        <taxon>Diaporthe</taxon>
    </lineage>
</organism>
<protein>
    <submittedName>
        <fullName evidence="2">Uncharacterized protein</fullName>
    </submittedName>
</protein>
<proteinExistence type="predicted"/>
<evidence type="ECO:0000313" key="3">
    <source>
        <dbReference type="Proteomes" id="UP001583177"/>
    </source>
</evidence>